<dbReference type="GO" id="GO:0001881">
    <property type="term" value="P:receptor recycling"/>
    <property type="evidence" value="ECO:0007669"/>
    <property type="project" value="UniProtKB-UniRule"/>
</dbReference>
<dbReference type="CDD" id="cd13288">
    <property type="entry name" value="PH_Ses"/>
    <property type="match status" value="1"/>
</dbReference>
<dbReference type="SMART" id="SM00233">
    <property type="entry name" value="PH"/>
    <property type="match status" value="1"/>
</dbReference>
<evidence type="ECO:0000259" key="3">
    <source>
        <dbReference type="PROSITE" id="PS50003"/>
    </source>
</evidence>
<accession>A0AAV7PDF3</accession>
<keyword evidence="1" id="KW-0967">Endosome</keyword>
<dbReference type="EMBL" id="JANPWB010000011">
    <property type="protein sequence ID" value="KAJ1126150.1"/>
    <property type="molecule type" value="Genomic_DNA"/>
</dbReference>
<proteinExistence type="inferred from homology"/>
<protein>
    <recommendedName>
        <fullName evidence="1">Sesquipedalian</fullName>
        <shortName evidence="1">Ses</shortName>
    </recommendedName>
    <alternativeName>
        <fullName evidence="1">PH domain-containing endocytic trafficking adaptor</fullName>
    </alternativeName>
</protein>
<dbReference type="InterPro" id="IPR011993">
    <property type="entry name" value="PH-like_dom_sf"/>
</dbReference>
<feature type="domain" description="PH" evidence="3">
    <location>
        <begin position="49"/>
        <end position="145"/>
    </location>
</feature>
<dbReference type="InterPro" id="IPR001849">
    <property type="entry name" value="PH_domain"/>
</dbReference>
<comment type="subcellular location">
    <subcellularLocation>
        <location evidence="1">Early endosome</location>
    </subcellularLocation>
    <subcellularLocation>
        <location evidence="1">Recycling endosome</location>
    </subcellularLocation>
    <subcellularLocation>
        <location evidence="1">Golgi apparatus</location>
        <location evidence="1">trans-Golgi network</location>
    </subcellularLocation>
    <subcellularLocation>
        <location evidence="1">Cytoplasmic vesicle</location>
        <location evidence="1">Clathrin-coated vesicle</location>
    </subcellularLocation>
</comment>
<dbReference type="GO" id="GO:0030136">
    <property type="term" value="C:clathrin-coated vesicle"/>
    <property type="evidence" value="ECO:0007669"/>
    <property type="project" value="UniProtKB-SubCell"/>
</dbReference>
<comment type="similarity">
    <text evidence="1">Belongs to the sesquipedalian family.</text>
</comment>
<dbReference type="GO" id="GO:0042147">
    <property type="term" value="P:retrograde transport, endosome to Golgi"/>
    <property type="evidence" value="ECO:0007669"/>
    <property type="project" value="UniProtKB-UniRule"/>
</dbReference>
<keyword evidence="1" id="KW-0597">Phosphoprotein</keyword>
<sequence>TRNQLHDRAPEPGPSGNQGEANDARPRYRIPAMKLHERSVHPYCHGASPVDKEGYLNKKGELNTSYQRRWFVLKGNLLFYFERRGERDPLGLIVLEGCSVELCESDEEFAFALVYSDPGLRMYKMAAESQASLEAWIKVLLAASYDYLKMLVGDLKGQYEELCLLSGKAALPGIALLSPASCLWGPQGDGAVKSNMGHMGGGVQAKPPKRSPKMWAKRVHPAPCGVRQESPGELVGAGTAASFPRGKEIDLEDFALLHRVFGEEVVLLRRAWQEKHAGPDIADGKDEDLIDLGQ</sequence>
<keyword evidence="5" id="KW-1185">Reference proteome</keyword>
<comment type="function">
    <text evidence="1">Plays a role in endocytic trafficking. Required for receptor recycling from endosomes, both to the trans-Golgi network and the plasma membrane.</text>
</comment>
<evidence type="ECO:0000313" key="4">
    <source>
        <dbReference type="EMBL" id="KAJ1126150.1"/>
    </source>
</evidence>
<dbReference type="Proteomes" id="UP001066276">
    <property type="component" value="Chromosome 7"/>
</dbReference>
<keyword evidence="1" id="KW-0968">Cytoplasmic vesicle</keyword>
<feature type="non-terminal residue" evidence="4">
    <location>
        <position position="1"/>
    </location>
</feature>
<reference evidence="4" key="1">
    <citation type="journal article" date="2022" name="bioRxiv">
        <title>Sequencing and chromosome-scale assembly of the giantPleurodeles waltlgenome.</title>
        <authorList>
            <person name="Brown T."/>
            <person name="Elewa A."/>
            <person name="Iarovenko S."/>
            <person name="Subramanian E."/>
            <person name="Araus A.J."/>
            <person name="Petzold A."/>
            <person name="Susuki M."/>
            <person name="Suzuki K.-i.T."/>
            <person name="Hayashi T."/>
            <person name="Toyoda A."/>
            <person name="Oliveira C."/>
            <person name="Osipova E."/>
            <person name="Leigh N.D."/>
            <person name="Simon A."/>
            <person name="Yun M.H."/>
        </authorList>
    </citation>
    <scope>NUCLEOTIDE SEQUENCE</scope>
    <source>
        <strain evidence="4">20211129_DDA</strain>
        <tissue evidence="4">Liver</tissue>
    </source>
</reference>
<dbReference type="GO" id="GO:0055037">
    <property type="term" value="C:recycling endosome"/>
    <property type="evidence" value="ECO:0007669"/>
    <property type="project" value="UniProtKB-SubCell"/>
</dbReference>
<evidence type="ECO:0000256" key="1">
    <source>
        <dbReference type="RuleBase" id="RU369082"/>
    </source>
</evidence>
<evidence type="ECO:0000313" key="5">
    <source>
        <dbReference type="Proteomes" id="UP001066276"/>
    </source>
</evidence>
<keyword evidence="1" id="KW-0333">Golgi apparatus</keyword>
<name>A0AAV7PDF3_PLEWA</name>
<feature type="region of interest" description="Disordered" evidence="2">
    <location>
        <begin position="1"/>
        <end position="24"/>
    </location>
</feature>
<gene>
    <name evidence="4" type="ORF">NDU88_004559</name>
</gene>
<evidence type="ECO:0000256" key="2">
    <source>
        <dbReference type="SAM" id="MobiDB-lite"/>
    </source>
</evidence>
<feature type="compositionally biased region" description="Basic and acidic residues" evidence="2">
    <location>
        <begin position="1"/>
        <end position="10"/>
    </location>
</feature>
<dbReference type="GO" id="GO:0005802">
    <property type="term" value="C:trans-Golgi network"/>
    <property type="evidence" value="ECO:0007669"/>
    <property type="project" value="UniProtKB-UniRule"/>
</dbReference>
<dbReference type="AlphaFoldDB" id="A0AAV7PDF3"/>
<dbReference type="GO" id="GO:0005769">
    <property type="term" value="C:early endosome"/>
    <property type="evidence" value="ECO:0007669"/>
    <property type="project" value="UniProtKB-SubCell"/>
</dbReference>
<dbReference type="PANTHER" id="PTHR22902:SF17">
    <property type="entry name" value="SESQUIPEDALIAN-1"/>
    <property type="match status" value="1"/>
</dbReference>
<organism evidence="4 5">
    <name type="scientific">Pleurodeles waltl</name>
    <name type="common">Iberian ribbed newt</name>
    <dbReference type="NCBI Taxonomy" id="8319"/>
    <lineage>
        <taxon>Eukaryota</taxon>
        <taxon>Metazoa</taxon>
        <taxon>Chordata</taxon>
        <taxon>Craniata</taxon>
        <taxon>Vertebrata</taxon>
        <taxon>Euteleostomi</taxon>
        <taxon>Amphibia</taxon>
        <taxon>Batrachia</taxon>
        <taxon>Caudata</taxon>
        <taxon>Salamandroidea</taxon>
        <taxon>Salamandridae</taxon>
        <taxon>Pleurodelinae</taxon>
        <taxon>Pleurodeles</taxon>
    </lineage>
</organism>
<dbReference type="InterPro" id="IPR045188">
    <property type="entry name" value="Boi1/Boi2-like"/>
</dbReference>
<dbReference type="Gene3D" id="2.30.29.30">
    <property type="entry name" value="Pleckstrin-homology domain (PH domain)/Phosphotyrosine-binding domain (PTB)"/>
    <property type="match status" value="1"/>
</dbReference>
<dbReference type="GO" id="GO:0005829">
    <property type="term" value="C:cytosol"/>
    <property type="evidence" value="ECO:0007669"/>
    <property type="project" value="GOC"/>
</dbReference>
<dbReference type="GO" id="GO:0007032">
    <property type="term" value="P:endosome organization"/>
    <property type="evidence" value="ECO:0007669"/>
    <property type="project" value="UniProtKB-UniRule"/>
</dbReference>
<comment type="caution">
    <text evidence="4">The sequence shown here is derived from an EMBL/GenBank/DDBJ whole genome shotgun (WGS) entry which is preliminary data.</text>
</comment>
<dbReference type="Pfam" id="PF00169">
    <property type="entry name" value="PH"/>
    <property type="match status" value="1"/>
</dbReference>
<dbReference type="PROSITE" id="PS50003">
    <property type="entry name" value="PH_DOMAIN"/>
    <property type="match status" value="1"/>
</dbReference>
<dbReference type="SUPFAM" id="SSF50729">
    <property type="entry name" value="PH domain-like"/>
    <property type="match status" value="1"/>
</dbReference>
<dbReference type="PANTHER" id="PTHR22902">
    <property type="entry name" value="SESQUIPEDALIAN"/>
    <property type="match status" value="1"/>
</dbReference>